<feature type="transmembrane region" description="Helical" evidence="6">
    <location>
        <begin position="200"/>
        <end position="219"/>
    </location>
</feature>
<feature type="transmembrane region" description="Helical" evidence="6">
    <location>
        <begin position="131"/>
        <end position="152"/>
    </location>
</feature>
<evidence type="ECO:0000256" key="1">
    <source>
        <dbReference type="ARBA" id="ARBA00004141"/>
    </source>
</evidence>
<dbReference type="GO" id="GO:0022857">
    <property type="term" value="F:transmembrane transporter activity"/>
    <property type="evidence" value="ECO:0007669"/>
    <property type="project" value="InterPro"/>
</dbReference>
<comment type="similarity">
    <text evidence="2">Belongs to the major facilitator superfamily. TCR/Tet family.</text>
</comment>
<reference evidence="8" key="1">
    <citation type="submission" date="2023-02" db="EMBL/GenBank/DDBJ databases">
        <authorList>
            <person name="Palmer J.M."/>
        </authorList>
    </citation>
    <scope>NUCLEOTIDE SEQUENCE</scope>
    <source>
        <strain evidence="8">FW57</strain>
    </source>
</reference>
<evidence type="ECO:0000256" key="2">
    <source>
        <dbReference type="ARBA" id="ARBA00007520"/>
    </source>
</evidence>
<dbReference type="AlphaFoldDB" id="A0AAD4HW45"/>
<feature type="transmembrane region" description="Helical" evidence="6">
    <location>
        <begin position="159"/>
        <end position="180"/>
    </location>
</feature>
<gene>
    <name evidence="8" type="ORF">NEMBOFW57_008768</name>
</gene>
<dbReference type="EMBL" id="JAHCVI010000004">
    <property type="protein sequence ID" value="KAG7286457.1"/>
    <property type="molecule type" value="Genomic_DNA"/>
</dbReference>
<keyword evidence="5 6" id="KW-0472">Membrane</keyword>
<dbReference type="Pfam" id="PF07690">
    <property type="entry name" value="MFS_1"/>
    <property type="match status" value="1"/>
</dbReference>
<evidence type="ECO:0000256" key="5">
    <source>
        <dbReference type="ARBA" id="ARBA00023136"/>
    </source>
</evidence>
<dbReference type="InterPro" id="IPR011701">
    <property type="entry name" value="MFS"/>
</dbReference>
<evidence type="ECO:0000256" key="4">
    <source>
        <dbReference type="ARBA" id="ARBA00022989"/>
    </source>
</evidence>
<evidence type="ECO:0000256" key="6">
    <source>
        <dbReference type="SAM" id="Phobius"/>
    </source>
</evidence>
<keyword evidence="3 6" id="KW-0812">Transmembrane</keyword>
<feature type="transmembrane region" description="Helical" evidence="6">
    <location>
        <begin position="32"/>
        <end position="50"/>
    </location>
</feature>
<keyword evidence="9" id="KW-1185">Reference proteome</keyword>
<proteinExistence type="inferred from homology"/>
<dbReference type="Proteomes" id="UP001197093">
    <property type="component" value="Unassembled WGS sequence"/>
</dbReference>
<evidence type="ECO:0000313" key="8">
    <source>
        <dbReference type="EMBL" id="KAG7286457.1"/>
    </source>
</evidence>
<evidence type="ECO:0000256" key="3">
    <source>
        <dbReference type="ARBA" id="ARBA00022692"/>
    </source>
</evidence>
<keyword evidence="4 6" id="KW-1133">Transmembrane helix</keyword>
<feature type="domain" description="Major facilitator superfamily (MFS) profile" evidence="7">
    <location>
        <begin position="1"/>
        <end position="220"/>
    </location>
</feature>
<dbReference type="SUPFAM" id="SSF103473">
    <property type="entry name" value="MFS general substrate transporter"/>
    <property type="match status" value="1"/>
</dbReference>
<name>A0AAD4HW45_9PEZI</name>
<evidence type="ECO:0000259" key="7">
    <source>
        <dbReference type="PROSITE" id="PS50850"/>
    </source>
</evidence>
<sequence length="220" mass="23554">MDQEAHSHRSNGLEEGAAIAKNGAQWMTGKRLVALLFFLTTAMFLIPRITDEFHSVQDVGWIYHKFNNKFSFLAFFAIFEIGSVICGVATSSAMLIAGRAIAGIGSAGVISGGLTITASAMPLAIRVSRMGAMMGFGQLGIAVGPLLGGAFTSYATWRWCFYINLPVGGLLVAGFCLIQVPDQLEKPNPRSVLRRLHVELDLLGSAFIAMATTQLLLALS</sequence>
<dbReference type="PROSITE" id="PS50850">
    <property type="entry name" value="MFS"/>
    <property type="match status" value="1"/>
</dbReference>
<dbReference type="InterPro" id="IPR020846">
    <property type="entry name" value="MFS_dom"/>
</dbReference>
<dbReference type="PANTHER" id="PTHR23501:SF193">
    <property type="entry name" value="MULTIDRUG TRANSPORTER, PUTATIVE (AFU_ORTHOLOGUE AFUA_8G00940)-RELATED"/>
    <property type="match status" value="1"/>
</dbReference>
<dbReference type="GO" id="GO:0005886">
    <property type="term" value="C:plasma membrane"/>
    <property type="evidence" value="ECO:0007669"/>
    <property type="project" value="TreeGrafter"/>
</dbReference>
<feature type="transmembrane region" description="Helical" evidence="6">
    <location>
        <begin position="70"/>
        <end position="89"/>
    </location>
</feature>
<comment type="caution">
    <text evidence="8">The sequence shown here is derived from an EMBL/GenBank/DDBJ whole genome shotgun (WGS) entry which is preliminary data.</text>
</comment>
<protein>
    <recommendedName>
        <fullName evidence="7">Major facilitator superfamily (MFS) profile domain-containing protein</fullName>
    </recommendedName>
</protein>
<evidence type="ECO:0000313" key="9">
    <source>
        <dbReference type="Proteomes" id="UP001197093"/>
    </source>
</evidence>
<accession>A0AAD4HW45</accession>
<comment type="subcellular location">
    <subcellularLocation>
        <location evidence="1">Membrane</location>
        <topology evidence="1">Multi-pass membrane protein</topology>
    </subcellularLocation>
</comment>
<dbReference type="InterPro" id="IPR036259">
    <property type="entry name" value="MFS_trans_sf"/>
</dbReference>
<dbReference type="Gene3D" id="1.20.1250.20">
    <property type="entry name" value="MFS general substrate transporter like domains"/>
    <property type="match status" value="1"/>
</dbReference>
<feature type="transmembrane region" description="Helical" evidence="6">
    <location>
        <begin position="101"/>
        <end position="125"/>
    </location>
</feature>
<dbReference type="PANTHER" id="PTHR23501">
    <property type="entry name" value="MAJOR FACILITATOR SUPERFAMILY"/>
    <property type="match status" value="1"/>
</dbReference>
<organism evidence="8 9">
    <name type="scientific">Staphylotrichum longicolle</name>
    <dbReference type="NCBI Taxonomy" id="669026"/>
    <lineage>
        <taxon>Eukaryota</taxon>
        <taxon>Fungi</taxon>
        <taxon>Dikarya</taxon>
        <taxon>Ascomycota</taxon>
        <taxon>Pezizomycotina</taxon>
        <taxon>Sordariomycetes</taxon>
        <taxon>Sordariomycetidae</taxon>
        <taxon>Sordariales</taxon>
        <taxon>Chaetomiaceae</taxon>
        <taxon>Staphylotrichum</taxon>
    </lineage>
</organism>